<keyword evidence="4" id="KW-1185">Reference proteome</keyword>
<dbReference type="EMBL" id="MCRI01000002">
    <property type="protein sequence ID" value="ODN67956.1"/>
    <property type="molecule type" value="Genomic_DNA"/>
</dbReference>
<dbReference type="SUPFAM" id="SSF47616">
    <property type="entry name" value="GST C-terminal domain-like"/>
    <property type="match status" value="1"/>
</dbReference>
<dbReference type="Pfam" id="PF13417">
    <property type="entry name" value="GST_N_3"/>
    <property type="match status" value="1"/>
</dbReference>
<feature type="domain" description="GST C-terminal" evidence="2">
    <location>
        <begin position="86"/>
        <end position="213"/>
    </location>
</feature>
<evidence type="ECO:0000259" key="2">
    <source>
        <dbReference type="PROSITE" id="PS50405"/>
    </source>
</evidence>
<dbReference type="Gene3D" id="1.20.1050.10">
    <property type="match status" value="1"/>
</dbReference>
<reference evidence="3 4" key="1">
    <citation type="submission" date="2016-07" db="EMBL/GenBank/DDBJ databases">
        <title>Draft Genome Sequence of Methylophaga muralis Bur 1.</title>
        <authorList>
            <person name="Vasilenko O.V."/>
            <person name="Doronina N.V."/>
            <person name="Shmareva M.N."/>
            <person name="Tarlachkov S.V."/>
            <person name="Mustakhimov I."/>
            <person name="Trotsenko Y.A."/>
        </authorList>
    </citation>
    <scope>NUCLEOTIDE SEQUENCE [LARGE SCALE GENOMIC DNA]</scope>
    <source>
        <strain evidence="3 4">Bur 1</strain>
    </source>
</reference>
<dbReference type="PROSITE" id="PS50405">
    <property type="entry name" value="GST_CTER"/>
    <property type="match status" value="1"/>
</dbReference>
<evidence type="ECO:0000313" key="3">
    <source>
        <dbReference type="EMBL" id="ODN67956.1"/>
    </source>
</evidence>
<dbReference type="GO" id="GO:0005737">
    <property type="term" value="C:cytoplasm"/>
    <property type="evidence" value="ECO:0007669"/>
    <property type="project" value="TreeGrafter"/>
</dbReference>
<dbReference type="SFLD" id="SFLDS00019">
    <property type="entry name" value="Glutathione_Transferase_(cytos"/>
    <property type="match status" value="1"/>
</dbReference>
<dbReference type="InterPro" id="IPR040079">
    <property type="entry name" value="Glutathione_S-Trfase"/>
</dbReference>
<sequence>MTTTLPILYSFRRCPYAMRARLAIAITGCQVEIREVVLKDKPAKLREISPKATVPVLLQNTNSVLEESLDIMLWAAESHAIWQSLDDDQRNESFMLIQENDVSFKQALDRYKYADRYPEHSQQFYREQGEQFLATLEQRLTHRKGLVADSMTLVDYAILPFIRQFALVDWDWFSQTDYPNLHHWLNEFLQSGLFKRIMLKYPPWQDGDAATYFPAIVAL</sequence>
<evidence type="ECO:0000259" key="1">
    <source>
        <dbReference type="PROSITE" id="PS50404"/>
    </source>
</evidence>
<dbReference type="SUPFAM" id="SSF52833">
    <property type="entry name" value="Thioredoxin-like"/>
    <property type="match status" value="1"/>
</dbReference>
<dbReference type="Pfam" id="PF13410">
    <property type="entry name" value="GST_C_2"/>
    <property type="match status" value="1"/>
</dbReference>
<dbReference type="PROSITE" id="PS50404">
    <property type="entry name" value="GST_NTER"/>
    <property type="match status" value="1"/>
</dbReference>
<feature type="domain" description="GST N-terminal" evidence="1">
    <location>
        <begin position="4"/>
        <end position="83"/>
    </location>
</feature>
<dbReference type="Proteomes" id="UP000094379">
    <property type="component" value="Unassembled WGS sequence"/>
</dbReference>
<dbReference type="PATRIC" id="fig|291169.3.peg.468"/>
<dbReference type="Gene3D" id="3.40.30.10">
    <property type="entry name" value="Glutaredoxin"/>
    <property type="match status" value="1"/>
</dbReference>
<proteinExistence type="predicted"/>
<dbReference type="PANTHER" id="PTHR43968">
    <property type="match status" value="1"/>
</dbReference>
<dbReference type="CDD" id="cd03060">
    <property type="entry name" value="GST_N_Omega_like"/>
    <property type="match status" value="1"/>
</dbReference>
<dbReference type="InterPro" id="IPR050983">
    <property type="entry name" value="GST_Omega/HSP26"/>
</dbReference>
<dbReference type="AlphaFoldDB" id="A0A1E3GWL6"/>
<dbReference type="InterPro" id="IPR010987">
    <property type="entry name" value="Glutathione-S-Trfase_C-like"/>
</dbReference>
<protein>
    <submittedName>
        <fullName evidence="3">Glutaredoxin 2</fullName>
    </submittedName>
</protein>
<dbReference type="InterPro" id="IPR004045">
    <property type="entry name" value="Glutathione_S-Trfase_N"/>
</dbReference>
<evidence type="ECO:0000313" key="4">
    <source>
        <dbReference type="Proteomes" id="UP000094379"/>
    </source>
</evidence>
<dbReference type="CDD" id="cd03196">
    <property type="entry name" value="GST_C_5"/>
    <property type="match status" value="1"/>
</dbReference>
<dbReference type="InterPro" id="IPR036249">
    <property type="entry name" value="Thioredoxin-like_sf"/>
</dbReference>
<dbReference type="InterPro" id="IPR036282">
    <property type="entry name" value="Glutathione-S-Trfase_C_sf"/>
</dbReference>
<name>A0A1E3GWL6_9GAMM</name>
<accession>A0A1E3GWL6</accession>
<dbReference type="PANTHER" id="PTHR43968:SF6">
    <property type="entry name" value="GLUTATHIONE S-TRANSFERASE OMEGA"/>
    <property type="match status" value="1"/>
</dbReference>
<organism evidence="3 4">
    <name type="scientific">Methylophaga muralis</name>
    <dbReference type="NCBI Taxonomy" id="291169"/>
    <lineage>
        <taxon>Bacteria</taxon>
        <taxon>Pseudomonadati</taxon>
        <taxon>Pseudomonadota</taxon>
        <taxon>Gammaproteobacteria</taxon>
        <taxon>Thiotrichales</taxon>
        <taxon>Piscirickettsiaceae</taxon>
        <taxon>Methylophaga</taxon>
    </lineage>
</organism>
<dbReference type="STRING" id="291169.A9E74_00462"/>
<dbReference type="RefSeq" id="WP_069295035.1">
    <property type="nucleotide sequence ID" value="NZ_MCRI01000002.1"/>
</dbReference>
<comment type="caution">
    <text evidence="3">The sequence shown here is derived from an EMBL/GenBank/DDBJ whole genome shotgun (WGS) entry which is preliminary data.</text>
</comment>
<gene>
    <name evidence="3" type="ORF">A9E74_00462</name>
</gene>